<dbReference type="KEGG" id="pmet:G4Y79_16745"/>
<keyword evidence="1" id="KW-0732">Signal</keyword>
<dbReference type="Proteomes" id="UP000594468">
    <property type="component" value="Chromosome"/>
</dbReference>
<dbReference type="EMBL" id="CP062983">
    <property type="protein sequence ID" value="QPC81337.1"/>
    <property type="molecule type" value="Genomic_DNA"/>
</dbReference>
<dbReference type="RefSeq" id="WP_195169410.1">
    <property type="nucleotide sequence ID" value="NZ_CP062983.1"/>
</dbReference>
<proteinExistence type="predicted"/>
<protein>
    <recommendedName>
        <fullName evidence="4">Dockerin domain-containing protein</fullName>
    </recommendedName>
</protein>
<feature type="chain" id="PRO_5032487917" description="Dockerin domain-containing protein" evidence="1">
    <location>
        <begin position="24"/>
        <end position="346"/>
    </location>
</feature>
<dbReference type="AlphaFoldDB" id="A0A7S8E6N7"/>
<evidence type="ECO:0008006" key="4">
    <source>
        <dbReference type="Google" id="ProtNLM"/>
    </source>
</evidence>
<feature type="signal peptide" evidence="1">
    <location>
        <begin position="1"/>
        <end position="23"/>
    </location>
</feature>
<gene>
    <name evidence="2" type="ORF">G4Y79_16745</name>
</gene>
<organism evidence="2 3">
    <name type="scientific">Phototrophicus methaneseepsis</name>
    <dbReference type="NCBI Taxonomy" id="2710758"/>
    <lineage>
        <taxon>Bacteria</taxon>
        <taxon>Bacillati</taxon>
        <taxon>Chloroflexota</taxon>
        <taxon>Candidatus Thermofontia</taxon>
        <taxon>Phototrophicales</taxon>
        <taxon>Phototrophicaceae</taxon>
        <taxon>Phototrophicus</taxon>
    </lineage>
</organism>
<evidence type="ECO:0000313" key="2">
    <source>
        <dbReference type="EMBL" id="QPC81337.1"/>
    </source>
</evidence>
<keyword evidence="3" id="KW-1185">Reference proteome</keyword>
<evidence type="ECO:0000313" key="3">
    <source>
        <dbReference type="Proteomes" id="UP000594468"/>
    </source>
</evidence>
<dbReference type="Gene3D" id="2.60.40.4130">
    <property type="match status" value="1"/>
</dbReference>
<reference evidence="2 3" key="1">
    <citation type="submission" date="2020-02" db="EMBL/GenBank/DDBJ databases">
        <authorList>
            <person name="Zheng R.K."/>
            <person name="Sun C.M."/>
        </authorList>
    </citation>
    <scope>NUCLEOTIDE SEQUENCE [LARGE SCALE GENOMIC DNA]</scope>
    <source>
        <strain evidence="3">rifampicinis</strain>
    </source>
</reference>
<name>A0A7S8E6N7_9CHLR</name>
<accession>A0A7S8E6N7</accession>
<sequence length="346" mass="35826">MSRKLLVSVALIMVVGMVYTASADPVAGCYATASATTIKEDEDVTITVQCDDVPTLNNVFGFQIGTTQTGDFDVATQPTSYTAGTFADVSTGATSGVITGVNTLSGLYAVSRQGSEIVNVEDFTLGSFLLTAEDDLTTDGSIDIVMTDGDFILSDNQGASLSGWLRDVNDISVTVTDIDLAWLSGDMEVRSDVTTISSTNSIDFTLGDKDYSVADIASYTNTFNMDVTYRYSEDGTPASDGTLNISAAVDMTGHLACSDTINLGDTGSATDVDTIIGSAGTVTLNAGDADDDGDIDNTDATAIGANYSTNPGDDKDINGDDILNILDLVHVGRNFGQTSGSCGTGS</sequence>
<evidence type="ECO:0000256" key="1">
    <source>
        <dbReference type="SAM" id="SignalP"/>
    </source>
</evidence>